<evidence type="ECO:0000256" key="4">
    <source>
        <dbReference type="ARBA" id="ARBA00022801"/>
    </source>
</evidence>
<name>A0A2T0ZWA8_9ACTN</name>
<sequence>MSAPGWTRGRRLAVDPGSVRVGIAVSDPDGILATPLQTLKRDRHGRTDIAAITAIVTEYEVVGVIVGRPTGLSGRAGAAVAAADEYADLLATALAPIPILRQDERLTTVSATRALHQAGMNSKKQRAVVDQAAAVVILQQWLDAAHAADRRSSGI</sequence>
<keyword evidence="1 5" id="KW-0963">Cytoplasm</keyword>
<evidence type="ECO:0000256" key="3">
    <source>
        <dbReference type="ARBA" id="ARBA00022722"/>
    </source>
</evidence>
<dbReference type="CDD" id="cd16964">
    <property type="entry name" value="YqgF"/>
    <property type="match status" value="1"/>
</dbReference>
<dbReference type="AlphaFoldDB" id="A0A2T0ZWA8"/>
<dbReference type="EMBL" id="PVUE01000015">
    <property type="protein sequence ID" value="PRZ40632.1"/>
    <property type="molecule type" value="Genomic_DNA"/>
</dbReference>
<dbReference type="EC" id="3.1.-.-" evidence="5"/>
<dbReference type="InterPro" id="IPR005227">
    <property type="entry name" value="YqgF"/>
</dbReference>
<dbReference type="HAMAP" id="MF_00651">
    <property type="entry name" value="Nuclease_YqgF"/>
    <property type="match status" value="1"/>
</dbReference>
<dbReference type="PANTHER" id="PTHR33317:SF4">
    <property type="entry name" value="POLYNUCLEOTIDYL TRANSFERASE, RIBONUCLEASE H-LIKE SUPERFAMILY PROTEIN"/>
    <property type="match status" value="1"/>
</dbReference>
<keyword evidence="4 5" id="KW-0378">Hydrolase</keyword>
<comment type="subcellular location">
    <subcellularLocation>
        <location evidence="5">Cytoplasm</location>
    </subcellularLocation>
</comment>
<dbReference type="PANTHER" id="PTHR33317">
    <property type="entry name" value="POLYNUCLEOTIDYL TRANSFERASE, RIBONUCLEASE H-LIKE SUPERFAMILY PROTEIN"/>
    <property type="match status" value="1"/>
</dbReference>
<keyword evidence="8" id="KW-1185">Reference proteome</keyword>
<dbReference type="InterPro" id="IPR012337">
    <property type="entry name" value="RNaseH-like_sf"/>
</dbReference>
<gene>
    <name evidence="7" type="ORF">CLV47_11560</name>
</gene>
<evidence type="ECO:0000256" key="5">
    <source>
        <dbReference type="HAMAP-Rule" id="MF_00651"/>
    </source>
</evidence>
<dbReference type="OrthoDB" id="9790539at2"/>
<comment type="caution">
    <text evidence="7">The sequence shown here is derived from an EMBL/GenBank/DDBJ whole genome shotgun (WGS) entry which is preliminary data.</text>
</comment>
<protein>
    <recommendedName>
        <fullName evidence="5">Putative pre-16S rRNA nuclease</fullName>
        <ecNumber evidence="5">3.1.-.-</ecNumber>
    </recommendedName>
</protein>
<dbReference type="InterPro" id="IPR037027">
    <property type="entry name" value="YqgF/RNaseH-like_dom_sf"/>
</dbReference>
<feature type="domain" description="YqgF/RNase H-like" evidence="6">
    <location>
        <begin position="9"/>
        <end position="111"/>
    </location>
</feature>
<comment type="similarity">
    <text evidence="5">Belongs to the YqgF HJR family.</text>
</comment>
<organism evidence="7 8">
    <name type="scientific">Antricoccus suffuscus</name>
    <dbReference type="NCBI Taxonomy" id="1629062"/>
    <lineage>
        <taxon>Bacteria</taxon>
        <taxon>Bacillati</taxon>
        <taxon>Actinomycetota</taxon>
        <taxon>Actinomycetes</taxon>
        <taxon>Geodermatophilales</taxon>
        <taxon>Antricoccaceae</taxon>
        <taxon>Antricoccus</taxon>
    </lineage>
</organism>
<evidence type="ECO:0000256" key="1">
    <source>
        <dbReference type="ARBA" id="ARBA00022490"/>
    </source>
</evidence>
<evidence type="ECO:0000259" key="6">
    <source>
        <dbReference type="SMART" id="SM00732"/>
    </source>
</evidence>
<reference evidence="7 8" key="1">
    <citation type="submission" date="2018-03" db="EMBL/GenBank/DDBJ databases">
        <title>Genomic Encyclopedia of Archaeal and Bacterial Type Strains, Phase II (KMG-II): from individual species to whole genera.</title>
        <authorList>
            <person name="Goeker M."/>
        </authorList>
    </citation>
    <scope>NUCLEOTIDE SEQUENCE [LARGE SCALE GENOMIC DNA]</scope>
    <source>
        <strain evidence="7 8">DSM 100065</strain>
    </source>
</reference>
<dbReference type="SMART" id="SM00732">
    <property type="entry name" value="YqgFc"/>
    <property type="match status" value="1"/>
</dbReference>
<dbReference type="Pfam" id="PF03652">
    <property type="entry name" value="RuvX"/>
    <property type="match status" value="1"/>
</dbReference>
<dbReference type="Proteomes" id="UP000237752">
    <property type="component" value="Unassembled WGS sequence"/>
</dbReference>
<dbReference type="GO" id="GO:0000967">
    <property type="term" value="P:rRNA 5'-end processing"/>
    <property type="evidence" value="ECO:0007669"/>
    <property type="project" value="UniProtKB-UniRule"/>
</dbReference>
<evidence type="ECO:0000313" key="8">
    <source>
        <dbReference type="Proteomes" id="UP000237752"/>
    </source>
</evidence>
<evidence type="ECO:0000313" key="7">
    <source>
        <dbReference type="EMBL" id="PRZ40632.1"/>
    </source>
</evidence>
<evidence type="ECO:0000256" key="2">
    <source>
        <dbReference type="ARBA" id="ARBA00022517"/>
    </source>
</evidence>
<proteinExistence type="inferred from homology"/>
<dbReference type="GO" id="GO:0005829">
    <property type="term" value="C:cytosol"/>
    <property type="evidence" value="ECO:0007669"/>
    <property type="project" value="TreeGrafter"/>
</dbReference>
<dbReference type="RefSeq" id="WP_106350051.1">
    <property type="nucleotide sequence ID" value="NZ_PVUE01000015.1"/>
</dbReference>
<dbReference type="SUPFAM" id="SSF53098">
    <property type="entry name" value="Ribonuclease H-like"/>
    <property type="match status" value="1"/>
</dbReference>
<dbReference type="NCBIfam" id="TIGR00250">
    <property type="entry name" value="RNAse_H_YqgF"/>
    <property type="match status" value="1"/>
</dbReference>
<comment type="function">
    <text evidence="5">Could be a nuclease involved in processing of the 5'-end of pre-16S rRNA.</text>
</comment>
<dbReference type="InterPro" id="IPR006641">
    <property type="entry name" value="YqgF/RNaseH-like_dom"/>
</dbReference>
<keyword evidence="2 5" id="KW-0690">Ribosome biogenesis</keyword>
<dbReference type="GO" id="GO:0016788">
    <property type="term" value="F:hydrolase activity, acting on ester bonds"/>
    <property type="evidence" value="ECO:0007669"/>
    <property type="project" value="UniProtKB-UniRule"/>
</dbReference>
<dbReference type="GO" id="GO:0004518">
    <property type="term" value="F:nuclease activity"/>
    <property type="evidence" value="ECO:0007669"/>
    <property type="project" value="UniProtKB-KW"/>
</dbReference>
<dbReference type="Gene3D" id="3.30.420.140">
    <property type="entry name" value="YqgF/RNase H-like domain"/>
    <property type="match status" value="1"/>
</dbReference>
<keyword evidence="3 5" id="KW-0540">Nuclease</keyword>
<accession>A0A2T0ZWA8</accession>